<dbReference type="InterPro" id="IPR029044">
    <property type="entry name" value="Nucleotide-diphossugar_trans"/>
</dbReference>
<reference evidence="3 4" key="1">
    <citation type="submission" date="2012-05" db="EMBL/GenBank/DDBJ databases">
        <title>Genome sequence of Nitritalea halalkaliphila LW7.</title>
        <authorList>
            <person name="Jangir P.K."/>
            <person name="Singh A."/>
            <person name="Shivaji S."/>
            <person name="Sharma R."/>
        </authorList>
    </citation>
    <scope>NUCLEOTIDE SEQUENCE [LARGE SCALE GENOMIC DNA]</scope>
    <source>
        <strain evidence="3 4">LW7</strain>
    </source>
</reference>
<dbReference type="SUPFAM" id="SSF53448">
    <property type="entry name" value="Nucleotide-diphospho-sugar transferases"/>
    <property type="match status" value="1"/>
</dbReference>
<keyword evidence="1" id="KW-1133">Transmembrane helix</keyword>
<keyword evidence="4" id="KW-1185">Reference proteome</keyword>
<protein>
    <submittedName>
        <fullName evidence="3">Glycosyl transferase family protein</fullName>
    </submittedName>
</protein>
<dbReference type="PANTHER" id="PTHR43685">
    <property type="entry name" value="GLYCOSYLTRANSFERASE"/>
    <property type="match status" value="1"/>
</dbReference>
<evidence type="ECO:0000313" key="3">
    <source>
        <dbReference type="EMBL" id="EIM75377.1"/>
    </source>
</evidence>
<dbReference type="EMBL" id="AJYA01000030">
    <property type="protein sequence ID" value="EIM75377.1"/>
    <property type="molecule type" value="Genomic_DNA"/>
</dbReference>
<dbReference type="AlphaFoldDB" id="I5C0M5"/>
<gene>
    <name evidence="3" type="ORF">A3SI_13247</name>
</gene>
<evidence type="ECO:0000256" key="1">
    <source>
        <dbReference type="SAM" id="Phobius"/>
    </source>
</evidence>
<dbReference type="OrthoDB" id="9813550at2"/>
<keyword evidence="3" id="KW-0808">Transferase</keyword>
<keyword evidence="1" id="KW-0472">Membrane</keyword>
<evidence type="ECO:0000259" key="2">
    <source>
        <dbReference type="Pfam" id="PF00535"/>
    </source>
</evidence>
<accession>I5C0M5</accession>
<organism evidence="3 4">
    <name type="scientific">Nitritalea halalkaliphila LW7</name>
    <dbReference type="NCBI Taxonomy" id="1189621"/>
    <lineage>
        <taxon>Bacteria</taxon>
        <taxon>Pseudomonadati</taxon>
        <taxon>Bacteroidota</taxon>
        <taxon>Cytophagia</taxon>
        <taxon>Cytophagales</taxon>
        <taxon>Cyclobacteriaceae</taxon>
        <taxon>Nitritalea</taxon>
    </lineage>
</organism>
<dbReference type="PANTHER" id="PTHR43685:SF3">
    <property type="entry name" value="SLR2126 PROTEIN"/>
    <property type="match status" value="1"/>
</dbReference>
<dbReference type="RefSeq" id="WP_009055820.1">
    <property type="nucleotide sequence ID" value="NZ_AJYA01000030.1"/>
</dbReference>
<dbReference type="Pfam" id="PF00535">
    <property type="entry name" value="Glycos_transf_2"/>
    <property type="match status" value="1"/>
</dbReference>
<dbReference type="GO" id="GO:0016740">
    <property type="term" value="F:transferase activity"/>
    <property type="evidence" value="ECO:0007669"/>
    <property type="project" value="UniProtKB-KW"/>
</dbReference>
<keyword evidence="1" id="KW-0812">Transmembrane</keyword>
<sequence length="357" mass="40289">MSQPSVFFSLVVPVYNRPDELRELLESVRQQSFRDFEVWVVEDGSTIPSQHLIQEFAQEFPLYYLPIPNSKQGFARNAGMRRAHGKYLLTVDSDVLLPENFFENLHRTLLHEDWDAFGGPDRGREDFTFFQKLTAFTMQATFTTGGIRGQLQDKSKFQLRGFNMGLKATVFHASGGFRDPNQGEDIELSIRLKNAGFRVGLIPEAFVYHRRRSTFTGFLRQCYSFGINRVNVSRYHPGAIQGVHLFPLFFAFYMLLLSASLPLGHLFGWPVHPQVQGLAFLPLGLWMLMGIGEGLWRERQSKRGALGLGAFLAPFVGICQLTAYGIGIAYGLLALRLPFLPSPFTVPLPERSAESGS</sequence>
<dbReference type="Gene3D" id="3.90.550.10">
    <property type="entry name" value="Spore Coat Polysaccharide Biosynthesis Protein SpsA, Chain A"/>
    <property type="match status" value="1"/>
</dbReference>
<dbReference type="InterPro" id="IPR001173">
    <property type="entry name" value="Glyco_trans_2-like"/>
</dbReference>
<feature type="transmembrane region" description="Helical" evidence="1">
    <location>
        <begin position="243"/>
        <end position="263"/>
    </location>
</feature>
<dbReference type="Proteomes" id="UP000005551">
    <property type="component" value="Unassembled WGS sequence"/>
</dbReference>
<feature type="domain" description="Glycosyltransferase 2-like" evidence="2">
    <location>
        <begin position="9"/>
        <end position="143"/>
    </location>
</feature>
<evidence type="ECO:0000313" key="4">
    <source>
        <dbReference type="Proteomes" id="UP000005551"/>
    </source>
</evidence>
<name>I5C0M5_9BACT</name>
<dbReference type="InterPro" id="IPR050834">
    <property type="entry name" value="Glycosyltransf_2"/>
</dbReference>
<feature type="transmembrane region" description="Helical" evidence="1">
    <location>
        <begin position="275"/>
        <end position="296"/>
    </location>
</feature>
<feature type="transmembrane region" description="Helical" evidence="1">
    <location>
        <begin position="308"/>
        <end position="333"/>
    </location>
</feature>
<dbReference type="STRING" id="1189621.A3SI_13247"/>
<comment type="caution">
    <text evidence="3">The sequence shown here is derived from an EMBL/GenBank/DDBJ whole genome shotgun (WGS) entry which is preliminary data.</text>
</comment>
<proteinExistence type="predicted"/>
<dbReference type="PATRIC" id="fig|1189621.3.peg.2759"/>